<organism evidence="1 2">
    <name type="scientific">Shinella granuli</name>
    <dbReference type="NCBI Taxonomy" id="323621"/>
    <lineage>
        <taxon>Bacteria</taxon>
        <taxon>Pseudomonadati</taxon>
        <taxon>Pseudomonadota</taxon>
        <taxon>Alphaproteobacteria</taxon>
        <taxon>Hyphomicrobiales</taxon>
        <taxon>Rhizobiaceae</taxon>
        <taxon>Shinella</taxon>
    </lineage>
</organism>
<dbReference type="Proteomes" id="UP000295351">
    <property type="component" value="Unassembled WGS sequence"/>
</dbReference>
<dbReference type="CDD" id="cd00448">
    <property type="entry name" value="YjgF_YER057c_UK114_family"/>
    <property type="match status" value="1"/>
</dbReference>
<dbReference type="InterPro" id="IPR006175">
    <property type="entry name" value="YjgF/YER057c/UK114"/>
</dbReference>
<dbReference type="GO" id="GO:0019239">
    <property type="term" value="F:deaminase activity"/>
    <property type="evidence" value="ECO:0007669"/>
    <property type="project" value="TreeGrafter"/>
</dbReference>
<dbReference type="PANTHER" id="PTHR11803:SF44">
    <property type="entry name" value="RUTC FAMILY PROTEIN YJGH"/>
    <property type="match status" value="1"/>
</dbReference>
<reference evidence="1 2" key="1">
    <citation type="submission" date="2019-03" db="EMBL/GenBank/DDBJ databases">
        <title>Genomic Encyclopedia of Type Strains, Phase IV (KMG-IV): sequencing the most valuable type-strain genomes for metagenomic binning, comparative biology and taxonomic classification.</title>
        <authorList>
            <person name="Goeker M."/>
        </authorList>
    </citation>
    <scope>NUCLEOTIDE SEQUENCE [LARGE SCALE GENOMIC DNA]</scope>
    <source>
        <strain evidence="1 2">DSM 18401</strain>
    </source>
</reference>
<dbReference type="EMBL" id="SLVX01000019">
    <property type="protein sequence ID" value="TCN38500.1"/>
    <property type="molecule type" value="Genomic_DNA"/>
</dbReference>
<evidence type="ECO:0000313" key="1">
    <source>
        <dbReference type="EMBL" id="TCN38500.1"/>
    </source>
</evidence>
<sequence length="127" mass="14131">MNRETINAKNAPTPRGGYSQAVKIEDFKKLLFISGQIPVSDDDKVPETFEEQARLVWRNIDAQLKAAGMSKADLVKVTTFLSDRHHATANREIRSEYLGAIAPAMSVVICAIFDEKWLLEVEAIAAQ</sequence>
<proteinExistence type="predicted"/>
<dbReference type="SUPFAM" id="SSF55298">
    <property type="entry name" value="YjgF-like"/>
    <property type="match status" value="1"/>
</dbReference>
<dbReference type="PANTHER" id="PTHR11803">
    <property type="entry name" value="2-IMINOBUTANOATE/2-IMINOPROPANOATE DEAMINASE RIDA"/>
    <property type="match status" value="1"/>
</dbReference>
<dbReference type="Pfam" id="PF01042">
    <property type="entry name" value="Ribonuc_L-PSP"/>
    <property type="match status" value="1"/>
</dbReference>
<dbReference type="Gene3D" id="3.30.1330.40">
    <property type="entry name" value="RutC-like"/>
    <property type="match status" value="1"/>
</dbReference>
<comment type="caution">
    <text evidence="1">The sequence shown here is derived from an EMBL/GenBank/DDBJ whole genome shotgun (WGS) entry which is preliminary data.</text>
</comment>
<dbReference type="AlphaFoldDB" id="A0A4V2RH08"/>
<keyword evidence="2" id="KW-1185">Reference proteome</keyword>
<dbReference type="InterPro" id="IPR035959">
    <property type="entry name" value="RutC-like_sf"/>
</dbReference>
<name>A0A4V2RH08_SHIGR</name>
<accession>A0A4V2RH08</accession>
<dbReference type="GO" id="GO:0005829">
    <property type="term" value="C:cytosol"/>
    <property type="evidence" value="ECO:0007669"/>
    <property type="project" value="TreeGrafter"/>
</dbReference>
<gene>
    <name evidence="1" type="ORF">EV665_11911</name>
</gene>
<protein>
    <submittedName>
        <fullName evidence="1">Reactive intermediate/imine deaminase</fullName>
    </submittedName>
</protein>
<evidence type="ECO:0000313" key="2">
    <source>
        <dbReference type="Proteomes" id="UP000295351"/>
    </source>
</evidence>
<dbReference type="RefSeq" id="WP_064328794.1">
    <property type="nucleotide sequence ID" value="NZ_BAABEI010000012.1"/>
</dbReference>